<comment type="caution">
    <text evidence="1">The sequence shown here is derived from an EMBL/GenBank/DDBJ whole genome shotgun (WGS) entry which is preliminary data.</text>
</comment>
<sequence>MAHALPGEQHTFRHEDMQGTKVMVHKGGSFAGRIDWGACGWEDPSHDLEGIPLQASTPMLEACREIQSPPADEPATPFLSDPQTCPLLIFTK</sequence>
<name>A0A511N3L4_DEIC1</name>
<proteinExistence type="predicted"/>
<protein>
    <recommendedName>
        <fullName evidence="3">Aminoglycoside phosphotransferase domain-containing protein</fullName>
    </recommendedName>
</protein>
<evidence type="ECO:0000313" key="2">
    <source>
        <dbReference type="Proteomes" id="UP000321306"/>
    </source>
</evidence>
<reference evidence="1 2" key="1">
    <citation type="submission" date="2019-07" db="EMBL/GenBank/DDBJ databases">
        <title>Whole genome shotgun sequence of Deinococcus cellulosilyticus NBRC 106333.</title>
        <authorList>
            <person name="Hosoyama A."/>
            <person name="Uohara A."/>
            <person name="Ohji S."/>
            <person name="Ichikawa N."/>
        </authorList>
    </citation>
    <scope>NUCLEOTIDE SEQUENCE [LARGE SCALE GENOMIC DNA]</scope>
    <source>
        <strain evidence="1 2">NBRC 106333</strain>
    </source>
</reference>
<accession>A0A511N3L4</accession>
<organism evidence="1 2">
    <name type="scientific">Deinococcus cellulosilyticus (strain DSM 18568 / NBRC 106333 / KACC 11606 / 5516J-15)</name>
    <dbReference type="NCBI Taxonomy" id="1223518"/>
    <lineage>
        <taxon>Bacteria</taxon>
        <taxon>Thermotogati</taxon>
        <taxon>Deinococcota</taxon>
        <taxon>Deinococci</taxon>
        <taxon>Deinococcales</taxon>
        <taxon>Deinococcaceae</taxon>
        <taxon>Deinococcus</taxon>
    </lineage>
</organism>
<dbReference type="Proteomes" id="UP000321306">
    <property type="component" value="Unassembled WGS sequence"/>
</dbReference>
<dbReference type="AlphaFoldDB" id="A0A511N3L4"/>
<evidence type="ECO:0000313" key="1">
    <source>
        <dbReference type="EMBL" id="GEM47463.1"/>
    </source>
</evidence>
<evidence type="ECO:0008006" key="3">
    <source>
        <dbReference type="Google" id="ProtNLM"/>
    </source>
</evidence>
<gene>
    <name evidence="1" type="ORF">DC3_30980</name>
</gene>
<keyword evidence="2" id="KW-1185">Reference proteome</keyword>
<dbReference type="EMBL" id="BJXB01000013">
    <property type="protein sequence ID" value="GEM47463.1"/>
    <property type="molecule type" value="Genomic_DNA"/>
</dbReference>